<protein>
    <submittedName>
        <fullName evidence="3">Universal stress protein UspA</fullName>
    </submittedName>
</protein>
<dbReference type="InterPro" id="IPR014729">
    <property type="entry name" value="Rossmann-like_a/b/a_fold"/>
</dbReference>
<dbReference type="EMBL" id="MVBK01000057">
    <property type="protein sequence ID" value="OOG23889.1"/>
    <property type="molecule type" value="Genomic_DNA"/>
</dbReference>
<dbReference type="InterPro" id="IPR006015">
    <property type="entry name" value="Universal_stress_UspA"/>
</dbReference>
<dbReference type="InterPro" id="IPR006016">
    <property type="entry name" value="UspA"/>
</dbReference>
<evidence type="ECO:0000313" key="3">
    <source>
        <dbReference type="EMBL" id="OOG23889.1"/>
    </source>
</evidence>
<dbReference type="STRING" id="108003.B1C78_10020"/>
<evidence type="ECO:0000256" key="1">
    <source>
        <dbReference type="ARBA" id="ARBA00008791"/>
    </source>
</evidence>
<reference evidence="3 4" key="1">
    <citation type="submission" date="2017-02" db="EMBL/GenBank/DDBJ databases">
        <title>Genomic diversity within the haloalkaliphilic genus Thioalkalivibrio.</title>
        <authorList>
            <person name="Ahn A.-C."/>
            <person name="Meier-Kolthoff J."/>
            <person name="Overmars L."/>
            <person name="Richter M."/>
            <person name="Woyke T."/>
            <person name="Sorokin D.Y."/>
            <person name="Muyzer G."/>
        </authorList>
    </citation>
    <scope>NUCLEOTIDE SEQUENCE [LARGE SCALE GENOMIC DNA]</scope>
    <source>
        <strain evidence="3 4">ALJD</strain>
    </source>
</reference>
<dbReference type="Pfam" id="PF00582">
    <property type="entry name" value="Usp"/>
    <property type="match status" value="2"/>
</dbReference>
<proteinExistence type="inferred from homology"/>
<comment type="caution">
    <text evidence="3">The sequence shown here is derived from an EMBL/GenBank/DDBJ whole genome shotgun (WGS) entry which is preliminary data.</text>
</comment>
<dbReference type="PANTHER" id="PTHR46268">
    <property type="entry name" value="STRESS RESPONSE PROTEIN NHAX"/>
    <property type="match status" value="1"/>
</dbReference>
<accession>A0A1V3NFK1</accession>
<sequence>MFEHILVAVDFSPSWERLKAQLDRLRVLGCRRLTLVHVIASGYTQAPELTHRDHYQQRLDQVAESLRERDFEVETEVCVGLVAAELRRAAREREAGVILAGSHGHRILRDLLLGSTVLDLARQADRPLLLAPTDESVVLPGTRVCRPLLATDGSAAAAGAEAAFLDLLSLCQPGLVVSVGRWAEHSGHDDEQARIQAHVAELAERVPAGAFETLLPGKGRPAEEIARVAEERAADLIIVGKRGHNPMVDLLLGNTAEAVCRNARRLVLLVPDMT</sequence>
<dbReference type="Gene3D" id="3.40.50.620">
    <property type="entry name" value="HUPs"/>
    <property type="match status" value="2"/>
</dbReference>
<comment type="similarity">
    <text evidence="1">Belongs to the universal stress protein A family.</text>
</comment>
<dbReference type="RefSeq" id="WP_077279044.1">
    <property type="nucleotide sequence ID" value="NZ_MVBK01000057.1"/>
</dbReference>
<gene>
    <name evidence="3" type="ORF">B1C78_10020</name>
</gene>
<dbReference type="OrthoDB" id="6872702at2"/>
<keyword evidence="4" id="KW-1185">Reference proteome</keyword>
<dbReference type="PRINTS" id="PR01438">
    <property type="entry name" value="UNVRSLSTRESS"/>
</dbReference>
<feature type="domain" description="UspA" evidence="2">
    <location>
        <begin position="1"/>
        <end position="131"/>
    </location>
</feature>
<feature type="domain" description="UspA" evidence="2">
    <location>
        <begin position="176"/>
        <end position="271"/>
    </location>
</feature>
<evidence type="ECO:0000259" key="2">
    <source>
        <dbReference type="Pfam" id="PF00582"/>
    </source>
</evidence>
<evidence type="ECO:0000313" key="4">
    <source>
        <dbReference type="Proteomes" id="UP000189462"/>
    </source>
</evidence>
<organism evidence="3 4">
    <name type="scientific">Thioalkalivibrio denitrificans</name>
    <dbReference type="NCBI Taxonomy" id="108003"/>
    <lineage>
        <taxon>Bacteria</taxon>
        <taxon>Pseudomonadati</taxon>
        <taxon>Pseudomonadota</taxon>
        <taxon>Gammaproteobacteria</taxon>
        <taxon>Chromatiales</taxon>
        <taxon>Ectothiorhodospiraceae</taxon>
        <taxon>Thioalkalivibrio</taxon>
    </lineage>
</organism>
<dbReference type="SUPFAM" id="SSF52402">
    <property type="entry name" value="Adenine nucleotide alpha hydrolases-like"/>
    <property type="match status" value="2"/>
</dbReference>
<dbReference type="CDD" id="cd00293">
    <property type="entry name" value="USP-like"/>
    <property type="match status" value="2"/>
</dbReference>
<name>A0A1V3NFK1_9GAMM</name>
<dbReference type="PANTHER" id="PTHR46268:SF6">
    <property type="entry name" value="UNIVERSAL STRESS PROTEIN UP12"/>
    <property type="match status" value="1"/>
</dbReference>
<dbReference type="Proteomes" id="UP000189462">
    <property type="component" value="Unassembled WGS sequence"/>
</dbReference>
<dbReference type="AlphaFoldDB" id="A0A1V3NFK1"/>